<protein>
    <submittedName>
        <fullName evidence="2">CDP-diacylglycerol---serine O-phosphatidyltransferase</fullName>
    </submittedName>
</protein>
<keyword evidence="1" id="KW-0812">Transmembrane</keyword>
<dbReference type="Proteomes" id="UP000198833">
    <property type="component" value="Unassembled WGS sequence"/>
</dbReference>
<accession>A0A1H9DDT2</accession>
<dbReference type="Gene3D" id="1.20.120.1760">
    <property type="match status" value="1"/>
</dbReference>
<name>A0A1H9DDT2_9LACT</name>
<feature type="transmembrane region" description="Helical" evidence="1">
    <location>
        <begin position="153"/>
        <end position="171"/>
    </location>
</feature>
<dbReference type="EMBL" id="FOEN01000005">
    <property type="protein sequence ID" value="SEQ11549.1"/>
    <property type="molecule type" value="Genomic_DNA"/>
</dbReference>
<dbReference type="Pfam" id="PF01066">
    <property type="entry name" value="CDP-OH_P_transf"/>
    <property type="match status" value="1"/>
</dbReference>
<reference evidence="2 3" key="1">
    <citation type="submission" date="2016-10" db="EMBL/GenBank/DDBJ databases">
        <authorList>
            <person name="de Groot N.N."/>
        </authorList>
    </citation>
    <scope>NUCLEOTIDE SEQUENCE [LARGE SCALE GENOMIC DNA]</scope>
    <source>
        <strain evidence="2 3">DSM 15695</strain>
    </source>
</reference>
<dbReference type="OrthoDB" id="9777147at2"/>
<keyword evidence="1" id="KW-0472">Membrane</keyword>
<dbReference type="AlphaFoldDB" id="A0A1H9DDT2"/>
<feature type="transmembrane region" description="Helical" evidence="1">
    <location>
        <begin position="94"/>
        <end position="113"/>
    </location>
</feature>
<dbReference type="STRING" id="89093.SAMN04488558_105107"/>
<dbReference type="RefSeq" id="WP_092571626.1">
    <property type="nucleotide sequence ID" value="NZ_CALUDV010000001.1"/>
</dbReference>
<evidence type="ECO:0000313" key="3">
    <source>
        <dbReference type="Proteomes" id="UP000198833"/>
    </source>
</evidence>
<gene>
    <name evidence="2" type="ORF">SAMN04488558_105107</name>
</gene>
<evidence type="ECO:0000256" key="1">
    <source>
        <dbReference type="SAM" id="Phobius"/>
    </source>
</evidence>
<dbReference type="InterPro" id="IPR000462">
    <property type="entry name" value="CDP-OH_P_trans"/>
</dbReference>
<proteinExistence type="predicted"/>
<organism evidence="2 3">
    <name type="scientific">Ignavigranum ruoffiae</name>
    <dbReference type="NCBI Taxonomy" id="89093"/>
    <lineage>
        <taxon>Bacteria</taxon>
        <taxon>Bacillati</taxon>
        <taxon>Bacillota</taxon>
        <taxon>Bacilli</taxon>
        <taxon>Lactobacillales</taxon>
        <taxon>Aerococcaceae</taxon>
        <taxon>Ignavigranum</taxon>
    </lineage>
</organism>
<feature type="transmembrane region" description="Helical" evidence="1">
    <location>
        <begin position="125"/>
        <end position="147"/>
    </location>
</feature>
<dbReference type="InterPro" id="IPR043130">
    <property type="entry name" value="CDP-OH_PTrfase_TM_dom"/>
</dbReference>
<sequence>MFIGEYGPFVWLTYLGQIFSLLCMYQTLNGDLASGLQWYILATLCDLFDGRLARSFERTALQEKYGQQIDTLSDMVNFAFVPVVLLLASKLSLLLRLVLSGLTLLSVTTRLAYFQQIEDQADQPLAYFIGLPAAYAGLIYPCTYLLTAMLAPSVWPMVLAMGALLLAILHVSRFKVAKPGKKAYVFYLILAVLVYLGLGWVS</sequence>
<dbReference type="GO" id="GO:0016780">
    <property type="term" value="F:phosphotransferase activity, for other substituted phosphate groups"/>
    <property type="evidence" value="ECO:0007669"/>
    <property type="project" value="InterPro"/>
</dbReference>
<feature type="transmembrane region" description="Helical" evidence="1">
    <location>
        <begin position="183"/>
        <end position="201"/>
    </location>
</feature>
<keyword evidence="3" id="KW-1185">Reference proteome</keyword>
<feature type="transmembrane region" description="Helical" evidence="1">
    <location>
        <begin position="6"/>
        <end position="25"/>
    </location>
</feature>
<dbReference type="GO" id="GO:0008654">
    <property type="term" value="P:phospholipid biosynthetic process"/>
    <property type="evidence" value="ECO:0007669"/>
    <property type="project" value="InterPro"/>
</dbReference>
<evidence type="ECO:0000313" key="2">
    <source>
        <dbReference type="EMBL" id="SEQ11549.1"/>
    </source>
</evidence>
<keyword evidence="1" id="KW-1133">Transmembrane helix</keyword>
<keyword evidence="2" id="KW-0808">Transferase</keyword>
<dbReference type="GO" id="GO:0016020">
    <property type="term" value="C:membrane"/>
    <property type="evidence" value="ECO:0007669"/>
    <property type="project" value="InterPro"/>
</dbReference>